<dbReference type="EMBL" id="JAVRRD010000016">
    <property type="protein sequence ID" value="KAK5050769.1"/>
    <property type="molecule type" value="Genomic_DNA"/>
</dbReference>
<dbReference type="AlphaFoldDB" id="A0AAV9NAP4"/>
<proteinExistence type="predicted"/>
<evidence type="ECO:0000313" key="4">
    <source>
        <dbReference type="Proteomes" id="UP001358417"/>
    </source>
</evidence>
<keyword evidence="2" id="KW-1133">Transmembrane helix</keyword>
<feature type="transmembrane region" description="Helical" evidence="2">
    <location>
        <begin position="113"/>
        <end position="130"/>
    </location>
</feature>
<gene>
    <name evidence="3" type="ORF">LTR84_003328</name>
</gene>
<name>A0AAV9NAP4_9EURO</name>
<sequence length="671" mass="74438">MEKTKGFGDSVIELTNNASSSQQSNQSFNHNTVPNNAPLPTTAWPQEPVALVPDKNSSLLLNLFDAVLLFVPFVLFAKVGLVIGAWYIDRNHRGVDLDLVSKLTLFLLEFNDQMVTAFTIIFVTIMSTLVRRYALWKAQEGAYVPELEQLQGSISLPSTFKLIISLRAFTLTSVALVSVWSFYYLGSQASKREFEQVSSAKFHKMVGYTGGPDYLSGLNPAFVSDPDSQPFSIKRVDSDFWFAMAWSDQVQQPNRWGTDSAGSALIPDLNALLRTGYYLEPGNWDIHIPTPGRHGWVDVSKQSLIQQFYSSYTGRQVWFQKPKLVTNGQHDYQVNSFLGDYTVTTSYLDVGCSAPNLLPFESFPNGTYLSQGISMNMTKPRDDAPRDSQSQPLREFELWIRWPAINDIPTAGSSQQICNISSVNVDMKVHCQELGCYPRQLRYASNQSPENATSYKTPFDDDAFAAKFFSELLLADGVQGSISVVTQMTEVLSAYSTTLASIQSSGEYNIDSARAFNKTLTQYFNTYYILSQQNTYVNPIWGAPGFQPVTVDGALYDPHYGISWPWIAVDIVSCAILLAASIIACWLRRKTLAPDIFGYVSSLTRDNQYLQVPDNGTTLGGIERARLLKGVKVKIGDVSGPDEPVGRVGLAQVGSGVPVQVTNLRPTTTYI</sequence>
<comment type="caution">
    <text evidence="3">The sequence shown here is derived from an EMBL/GenBank/DDBJ whole genome shotgun (WGS) entry which is preliminary data.</text>
</comment>
<evidence type="ECO:0000256" key="1">
    <source>
        <dbReference type="SAM" id="MobiDB-lite"/>
    </source>
</evidence>
<organism evidence="3 4">
    <name type="scientific">Exophiala bonariae</name>
    <dbReference type="NCBI Taxonomy" id="1690606"/>
    <lineage>
        <taxon>Eukaryota</taxon>
        <taxon>Fungi</taxon>
        <taxon>Dikarya</taxon>
        <taxon>Ascomycota</taxon>
        <taxon>Pezizomycotina</taxon>
        <taxon>Eurotiomycetes</taxon>
        <taxon>Chaetothyriomycetidae</taxon>
        <taxon>Chaetothyriales</taxon>
        <taxon>Herpotrichiellaceae</taxon>
        <taxon>Exophiala</taxon>
    </lineage>
</organism>
<feature type="transmembrane region" description="Helical" evidence="2">
    <location>
        <begin position="164"/>
        <end position="185"/>
    </location>
</feature>
<keyword evidence="2" id="KW-0812">Transmembrane</keyword>
<feature type="region of interest" description="Disordered" evidence="1">
    <location>
        <begin position="19"/>
        <end position="39"/>
    </location>
</feature>
<protein>
    <submittedName>
        <fullName evidence="3">Uncharacterized protein</fullName>
    </submittedName>
</protein>
<evidence type="ECO:0000256" key="2">
    <source>
        <dbReference type="SAM" id="Phobius"/>
    </source>
</evidence>
<accession>A0AAV9NAP4</accession>
<evidence type="ECO:0000313" key="3">
    <source>
        <dbReference type="EMBL" id="KAK5050769.1"/>
    </source>
</evidence>
<feature type="transmembrane region" description="Helical" evidence="2">
    <location>
        <begin position="63"/>
        <end position="88"/>
    </location>
</feature>
<dbReference type="RefSeq" id="XP_064705269.1">
    <property type="nucleotide sequence ID" value="XM_064846916.1"/>
</dbReference>
<keyword evidence="4" id="KW-1185">Reference proteome</keyword>
<feature type="transmembrane region" description="Helical" evidence="2">
    <location>
        <begin position="564"/>
        <end position="587"/>
    </location>
</feature>
<dbReference type="GeneID" id="89971515"/>
<dbReference type="Proteomes" id="UP001358417">
    <property type="component" value="Unassembled WGS sequence"/>
</dbReference>
<reference evidence="3 4" key="1">
    <citation type="submission" date="2023-08" db="EMBL/GenBank/DDBJ databases">
        <title>Black Yeasts Isolated from many extreme environments.</title>
        <authorList>
            <person name="Coleine C."/>
            <person name="Stajich J.E."/>
            <person name="Selbmann L."/>
        </authorList>
    </citation>
    <scope>NUCLEOTIDE SEQUENCE [LARGE SCALE GENOMIC DNA]</scope>
    <source>
        <strain evidence="3 4">CCFEE 5792</strain>
    </source>
</reference>
<keyword evidence="2" id="KW-0472">Membrane</keyword>
<feature type="compositionally biased region" description="Low complexity" evidence="1">
    <location>
        <begin position="19"/>
        <end position="31"/>
    </location>
</feature>